<sequence length="221" mass="23134">MPKILVVASGKGGSGKSTHARNIIPLALAAGLRVAAYDTDPQKTLLTFLAARAKKPVAQCQGVGSTLEEVTALARASGDVDLVIIDTPTALEEHPAAVKELLLAADLILIPSQPAIDDVSSVKTLMATAQGLGRTATFVLNRVDTRVREVEGARHMLLRFGPLLSASLSATVDIQRAMVQGLGITEVKGRGGDDMEAIWAEVSRLLGLDDVIQRKGAVVNG</sequence>
<gene>
    <name evidence="2" type="ORF">CU669_16935</name>
</gene>
<dbReference type="PANTHER" id="PTHR13696">
    <property type="entry name" value="P-LOOP CONTAINING NUCLEOSIDE TRIPHOSPHATE HYDROLASE"/>
    <property type="match status" value="1"/>
</dbReference>
<dbReference type="PIRSF" id="PIRSF009320">
    <property type="entry name" value="Nuc_binding_HP_1000"/>
    <property type="match status" value="1"/>
</dbReference>
<dbReference type="RefSeq" id="WP_112146772.1">
    <property type="nucleotide sequence ID" value="NZ_PGTO01000017.1"/>
</dbReference>
<evidence type="ECO:0000313" key="3">
    <source>
        <dbReference type="Proteomes" id="UP000251075"/>
    </source>
</evidence>
<evidence type="ECO:0000313" key="2">
    <source>
        <dbReference type="EMBL" id="RAU20765.1"/>
    </source>
</evidence>
<comment type="caution">
    <text evidence="2">The sequence shown here is derived from an EMBL/GenBank/DDBJ whole genome shotgun (WGS) entry which is preliminary data.</text>
</comment>
<proteinExistence type="predicted"/>
<dbReference type="PANTHER" id="PTHR13696:SF96">
    <property type="entry name" value="COBQ_COBB_MIND_PARA NUCLEOTIDE BINDING DOMAIN-CONTAINING PROTEIN"/>
    <property type="match status" value="1"/>
</dbReference>
<dbReference type="Proteomes" id="UP000251075">
    <property type="component" value="Unassembled WGS sequence"/>
</dbReference>
<dbReference type="CDD" id="cd02042">
    <property type="entry name" value="ParAB_family"/>
    <property type="match status" value="1"/>
</dbReference>
<dbReference type="InterPro" id="IPR002586">
    <property type="entry name" value="CobQ/CobB/MinD/ParA_Nub-bd_dom"/>
</dbReference>
<protein>
    <recommendedName>
        <fullName evidence="1">CobQ/CobB/MinD/ParA nucleotide binding domain-containing protein</fullName>
    </recommendedName>
</protein>
<dbReference type="EMBL" id="PGTO01000017">
    <property type="protein sequence ID" value="RAU20765.1"/>
    <property type="molecule type" value="Genomic_DNA"/>
</dbReference>
<dbReference type="OrthoDB" id="7331108at2"/>
<feature type="domain" description="CobQ/CobB/MinD/ParA nucleotide binding" evidence="1">
    <location>
        <begin position="5"/>
        <end position="181"/>
    </location>
</feature>
<dbReference type="InterPro" id="IPR027417">
    <property type="entry name" value="P-loop_NTPase"/>
</dbReference>
<accession>A0A364NV35</accession>
<dbReference type="InterPro" id="IPR050678">
    <property type="entry name" value="DNA_Partitioning_ATPase"/>
</dbReference>
<organism evidence="2 3">
    <name type="scientific">Paramagnetospirillum kuznetsovii</name>
    <dbReference type="NCBI Taxonomy" id="2053833"/>
    <lineage>
        <taxon>Bacteria</taxon>
        <taxon>Pseudomonadati</taxon>
        <taxon>Pseudomonadota</taxon>
        <taxon>Alphaproteobacteria</taxon>
        <taxon>Rhodospirillales</taxon>
        <taxon>Magnetospirillaceae</taxon>
        <taxon>Paramagnetospirillum</taxon>
    </lineage>
</organism>
<keyword evidence="3" id="KW-1185">Reference proteome</keyword>
<dbReference type="Pfam" id="PF01656">
    <property type="entry name" value="CbiA"/>
    <property type="match status" value="1"/>
</dbReference>
<evidence type="ECO:0000259" key="1">
    <source>
        <dbReference type="Pfam" id="PF01656"/>
    </source>
</evidence>
<dbReference type="SUPFAM" id="SSF52540">
    <property type="entry name" value="P-loop containing nucleoside triphosphate hydrolases"/>
    <property type="match status" value="1"/>
</dbReference>
<dbReference type="Gene3D" id="3.40.50.300">
    <property type="entry name" value="P-loop containing nucleotide triphosphate hydrolases"/>
    <property type="match status" value="1"/>
</dbReference>
<dbReference type="AlphaFoldDB" id="A0A364NV35"/>
<reference evidence="2 3" key="1">
    <citation type="submission" date="2017-11" db="EMBL/GenBank/DDBJ databases">
        <title>Draft genome sequence of magnetotactic bacterium Magnetospirillum kuznetsovii LBB-42.</title>
        <authorList>
            <person name="Grouzdev D.S."/>
            <person name="Rysina M.S."/>
            <person name="Baslerov R.V."/>
            <person name="Koziaeva V."/>
        </authorList>
    </citation>
    <scope>NUCLEOTIDE SEQUENCE [LARGE SCALE GENOMIC DNA]</scope>
    <source>
        <strain evidence="2 3">LBB-42</strain>
    </source>
</reference>
<name>A0A364NV35_9PROT</name>